<dbReference type="HOGENOM" id="CLU_142684_0_0_11"/>
<sequence length="155" mass="16618">MSGPAGADVVRRLLEERRLQSVPADRAAASALLEAAARHLDSALVVADSDPDGAYTMLYDAARKSLAALLQVQGLRATSRGGHVAVQLAIEAQFPDPPPRTAFRPFGRLRTIRNRVEYDPVSPVDSDDVRAEHAAATRMHAMAASLHSDMPPFPA</sequence>
<dbReference type="AlphaFoldDB" id="D2SCH6"/>
<dbReference type="Gene3D" id="1.20.120.330">
    <property type="entry name" value="Nucleotidyltransferases domain 2"/>
    <property type="match status" value="1"/>
</dbReference>
<name>D2SCH6_GEOOG</name>
<accession>D2SCH6</accession>
<dbReference type="Proteomes" id="UP000001382">
    <property type="component" value="Chromosome"/>
</dbReference>
<organism evidence="1 2">
    <name type="scientific">Geodermatophilus obscurus (strain ATCC 25078 / DSM 43160 / JCM 3152 / CCUG 61914 / KCC A-0152 / KCTC 9177 / NBRC 13315 / NRRL B-3577 / G-20)</name>
    <dbReference type="NCBI Taxonomy" id="526225"/>
    <lineage>
        <taxon>Bacteria</taxon>
        <taxon>Bacillati</taxon>
        <taxon>Actinomycetota</taxon>
        <taxon>Actinomycetes</taxon>
        <taxon>Geodermatophilales</taxon>
        <taxon>Geodermatophilaceae</taxon>
        <taxon>Geodermatophilus</taxon>
    </lineage>
</organism>
<reference evidence="1 2" key="1">
    <citation type="journal article" date="2010" name="Stand. Genomic Sci.">
        <title>Complete genome sequence of Geodermatophilus obscurus type strain (G-20).</title>
        <authorList>
            <person name="Ivanova N."/>
            <person name="Sikorski J."/>
            <person name="Jando M."/>
            <person name="Munk C."/>
            <person name="Lapidus A."/>
            <person name="Glavina Del Rio T."/>
            <person name="Copeland A."/>
            <person name="Tice H."/>
            <person name="Cheng J.-F."/>
            <person name="Lucas S."/>
            <person name="Chen F."/>
            <person name="Nolan M."/>
            <person name="Bruce D."/>
            <person name="Goodwin L."/>
            <person name="Pitluck S."/>
            <person name="Mavromatis K."/>
            <person name="Mikhailova N."/>
            <person name="Pati A."/>
            <person name="Chen A."/>
            <person name="Palaniappan K."/>
            <person name="Land M."/>
            <person name="Hauser L."/>
            <person name="Chang Y.-J."/>
            <person name="Jeffries C.D."/>
            <person name="Meincke L."/>
            <person name="Brettin T."/>
            <person name="Detter J.C."/>
            <person name="Detter J.C."/>
            <person name="Rohde M."/>
            <person name="Goeker M."/>
            <person name="Bristow J."/>
            <person name="Eisen J.A."/>
            <person name="Markowitz V."/>
            <person name="Hugenholtz P."/>
            <person name="Kyrpides N.C."/>
            <person name="Klenk H.-P."/>
        </authorList>
    </citation>
    <scope>NUCLEOTIDE SEQUENCE [LARGE SCALE GENOMIC DNA]</scope>
    <source>
        <strain evidence="2">ATCC 25078 / DSM 43160 / JCM 3152 / KCC A-0152 / KCTC 9177 / NBRC 13315 / NRRL B-3577 / G-20</strain>
    </source>
</reference>
<evidence type="ECO:0000313" key="2">
    <source>
        <dbReference type="Proteomes" id="UP000001382"/>
    </source>
</evidence>
<reference evidence="2" key="2">
    <citation type="submission" date="2010-01" db="EMBL/GenBank/DDBJ databases">
        <title>The complete genome of Geodermatophilus obscurus DSM 43160.</title>
        <authorList>
            <consortium name="US DOE Joint Genome Institute (JGI-PGF)"/>
            <person name="Lucas S."/>
            <person name="Copeland A."/>
            <person name="Lapidus A."/>
            <person name="Glavina del Rio T."/>
            <person name="Dalin E."/>
            <person name="Tice H."/>
            <person name="Bruce D."/>
            <person name="Goodwin L."/>
            <person name="Pitluck S."/>
            <person name="Kyrpides N."/>
            <person name="Mavromatis K."/>
            <person name="Ivanova N."/>
            <person name="Munk A.C."/>
            <person name="Brettin T."/>
            <person name="Detter J.C."/>
            <person name="Han C."/>
            <person name="Larimer F."/>
            <person name="Land M."/>
            <person name="Hauser L."/>
            <person name="Markowitz V."/>
            <person name="Cheng J.-F."/>
            <person name="Hugenholtz P."/>
            <person name="Woyke T."/>
            <person name="Wu D."/>
            <person name="Jando M."/>
            <person name="Schneider S."/>
            <person name="Klenk H.-P."/>
            <person name="Eisen J.A."/>
        </authorList>
    </citation>
    <scope>NUCLEOTIDE SEQUENCE [LARGE SCALE GENOMIC DNA]</scope>
    <source>
        <strain evidence="2">ATCC 25078 / DSM 43160 / JCM 3152 / KCC A-0152 / KCTC 9177 / NBRC 13315 / NRRL B-3577 / G-20</strain>
    </source>
</reference>
<proteinExistence type="predicted"/>
<dbReference type="EMBL" id="CP001867">
    <property type="protein sequence ID" value="ADB76304.1"/>
    <property type="molecule type" value="Genomic_DNA"/>
</dbReference>
<dbReference type="OrthoDB" id="3728235at2"/>
<dbReference type="eggNOG" id="ENOG503367D">
    <property type="taxonomic scope" value="Bacteria"/>
</dbReference>
<dbReference type="STRING" id="526225.Gobs_3724"/>
<protein>
    <recommendedName>
        <fullName evidence="3">HEPN domain-containing protein</fullName>
    </recommendedName>
</protein>
<dbReference type="RefSeq" id="WP_012949729.1">
    <property type="nucleotide sequence ID" value="NC_013757.1"/>
</dbReference>
<dbReference type="KEGG" id="gob:Gobs_3724"/>
<evidence type="ECO:0000313" key="1">
    <source>
        <dbReference type="EMBL" id="ADB76304.1"/>
    </source>
</evidence>
<keyword evidence="2" id="KW-1185">Reference proteome</keyword>
<evidence type="ECO:0008006" key="3">
    <source>
        <dbReference type="Google" id="ProtNLM"/>
    </source>
</evidence>
<gene>
    <name evidence="1" type="ordered locus">Gobs_3724</name>
</gene>